<dbReference type="InterPro" id="IPR036116">
    <property type="entry name" value="FN3_sf"/>
</dbReference>
<dbReference type="CDD" id="cd00063">
    <property type="entry name" value="FN3"/>
    <property type="match status" value="2"/>
</dbReference>
<feature type="domain" description="Fibronectin type-III" evidence="2">
    <location>
        <begin position="144"/>
        <end position="235"/>
    </location>
</feature>
<accession>A0ABP9H393</accession>
<evidence type="ECO:0000259" key="2">
    <source>
        <dbReference type="PROSITE" id="PS50853"/>
    </source>
</evidence>
<gene>
    <name evidence="3" type="ORF">GCM10023315_01810</name>
</gene>
<evidence type="ECO:0000313" key="4">
    <source>
        <dbReference type="Proteomes" id="UP001501692"/>
    </source>
</evidence>
<dbReference type="Gene3D" id="2.60.40.10">
    <property type="entry name" value="Immunoglobulins"/>
    <property type="match status" value="2"/>
</dbReference>
<name>A0ABP9H393_9FLAO</name>
<dbReference type="InterPro" id="IPR013783">
    <property type="entry name" value="Ig-like_fold"/>
</dbReference>
<dbReference type="PROSITE" id="PS51257">
    <property type="entry name" value="PROKAR_LIPOPROTEIN"/>
    <property type="match status" value="1"/>
</dbReference>
<feature type="chain" id="PRO_5046220379" description="Fibronectin type-III domain-containing protein" evidence="1">
    <location>
        <begin position="24"/>
        <end position="235"/>
    </location>
</feature>
<proteinExistence type="predicted"/>
<evidence type="ECO:0000313" key="3">
    <source>
        <dbReference type="EMBL" id="GAA4958001.1"/>
    </source>
</evidence>
<sequence>MKKTYLYLIVAVGLIMMSCSGGGDDPEEMQKPDENTAPTVPTQVYPLDNTICTDNNVVFEWNGSTDAEGNAITYKIEVSENNSFSPISHTATSSSESKLISLEKGKAYYWRIKATDNRSAESNYSPAMQFLTEGEGVSNHIPFAPSLLSPALNSEVDGTSTTLSWSASDVDGDALTYDVYLDTNADLTTKVSENQSATTYDATGLTAVTTYYFKVVVKDGNGGVSIGQVWSFSTK</sequence>
<dbReference type="SMART" id="SM00060">
    <property type="entry name" value="FN3"/>
    <property type="match status" value="2"/>
</dbReference>
<dbReference type="InterPro" id="IPR003961">
    <property type="entry name" value="FN3_dom"/>
</dbReference>
<feature type="signal peptide" evidence="1">
    <location>
        <begin position="1"/>
        <end position="23"/>
    </location>
</feature>
<dbReference type="PROSITE" id="PS50853">
    <property type="entry name" value="FN3"/>
    <property type="match status" value="2"/>
</dbReference>
<dbReference type="EMBL" id="BAABJK010000002">
    <property type="protein sequence ID" value="GAA4958001.1"/>
    <property type="molecule type" value="Genomic_DNA"/>
</dbReference>
<keyword evidence="4" id="KW-1185">Reference proteome</keyword>
<dbReference type="SUPFAM" id="SSF49265">
    <property type="entry name" value="Fibronectin type III"/>
    <property type="match status" value="1"/>
</dbReference>
<dbReference type="RefSeq" id="WP_345163378.1">
    <property type="nucleotide sequence ID" value="NZ_BAABJK010000002.1"/>
</dbReference>
<reference evidence="4" key="1">
    <citation type="journal article" date="2019" name="Int. J. Syst. Evol. Microbiol.">
        <title>The Global Catalogue of Microorganisms (GCM) 10K type strain sequencing project: providing services to taxonomists for standard genome sequencing and annotation.</title>
        <authorList>
            <consortium name="The Broad Institute Genomics Platform"/>
            <consortium name="The Broad Institute Genome Sequencing Center for Infectious Disease"/>
            <person name="Wu L."/>
            <person name="Ma J."/>
        </authorList>
    </citation>
    <scope>NUCLEOTIDE SEQUENCE [LARGE SCALE GENOMIC DNA]</scope>
    <source>
        <strain evidence="4">JCM 18287</strain>
    </source>
</reference>
<evidence type="ECO:0000256" key="1">
    <source>
        <dbReference type="SAM" id="SignalP"/>
    </source>
</evidence>
<comment type="caution">
    <text evidence="3">The sequence shown here is derived from an EMBL/GenBank/DDBJ whole genome shotgun (WGS) entry which is preliminary data.</text>
</comment>
<dbReference type="Proteomes" id="UP001501692">
    <property type="component" value="Unassembled WGS sequence"/>
</dbReference>
<organism evidence="3 4">
    <name type="scientific">Algibacter aquimarinus</name>
    <dbReference type="NCBI Taxonomy" id="1136748"/>
    <lineage>
        <taxon>Bacteria</taxon>
        <taxon>Pseudomonadati</taxon>
        <taxon>Bacteroidota</taxon>
        <taxon>Flavobacteriia</taxon>
        <taxon>Flavobacteriales</taxon>
        <taxon>Flavobacteriaceae</taxon>
        <taxon>Algibacter</taxon>
    </lineage>
</organism>
<protein>
    <recommendedName>
        <fullName evidence="2">Fibronectin type-III domain-containing protein</fullName>
    </recommendedName>
</protein>
<feature type="domain" description="Fibronectin type-III" evidence="2">
    <location>
        <begin position="40"/>
        <end position="135"/>
    </location>
</feature>
<keyword evidence="1" id="KW-0732">Signal</keyword>
<dbReference type="Pfam" id="PF00041">
    <property type="entry name" value="fn3"/>
    <property type="match status" value="1"/>
</dbReference>